<evidence type="ECO:0000256" key="1">
    <source>
        <dbReference type="SAM" id="MobiDB-lite"/>
    </source>
</evidence>
<dbReference type="Proteomes" id="UP000726737">
    <property type="component" value="Unassembled WGS sequence"/>
</dbReference>
<dbReference type="EMBL" id="JAAAJA010000144">
    <property type="protein sequence ID" value="KAG0260791.1"/>
    <property type="molecule type" value="Genomic_DNA"/>
</dbReference>
<feature type="compositionally biased region" description="Basic and acidic residues" evidence="1">
    <location>
        <begin position="29"/>
        <end position="40"/>
    </location>
</feature>
<dbReference type="OrthoDB" id="412109at2759"/>
<reference evidence="2" key="1">
    <citation type="journal article" date="2020" name="Fungal Divers.">
        <title>Resolving the Mortierellaceae phylogeny through synthesis of multi-gene phylogenetics and phylogenomics.</title>
        <authorList>
            <person name="Vandepol N."/>
            <person name="Liber J."/>
            <person name="Desiro A."/>
            <person name="Na H."/>
            <person name="Kennedy M."/>
            <person name="Barry K."/>
            <person name="Grigoriev I.V."/>
            <person name="Miller A.N."/>
            <person name="O'Donnell K."/>
            <person name="Stajich J.E."/>
            <person name="Bonito G."/>
        </authorList>
    </citation>
    <scope>NUCLEOTIDE SEQUENCE</scope>
    <source>
        <strain evidence="2">KOD948</strain>
    </source>
</reference>
<gene>
    <name evidence="2" type="ORF">BG011_001630</name>
</gene>
<accession>A0A9P6Q6U8</accession>
<feature type="compositionally biased region" description="Low complexity" evidence="1">
    <location>
        <begin position="99"/>
        <end position="108"/>
    </location>
</feature>
<feature type="region of interest" description="Disordered" evidence="1">
    <location>
        <begin position="173"/>
        <end position="232"/>
    </location>
</feature>
<feature type="compositionally biased region" description="Low complexity" evidence="1">
    <location>
        <begin position="342"/>
        <end position="360"/>
    </location>
</feature>
<dbReference type="AlphaFoldDB" id="A0A9P6Q6U8"/>
<feature type="region of interest" description="Disordered" evidence="1">
    <location>
        <begin position="260"/>
        <end position="309"/>
    </location>
</feature>
<proteinExistence type="predicted"/>
<protein>
    <submittedName>
        <fullName evidence="2">Uncharacterized protein</fullName>
    </submittedName>
</protein>
<feature type="compositionally biased region" description="Basic and acidic residues" evidence="1">
    <location>
        <begin position="63"/>
        <end position="95"/>
    </location>
</feature>
<feature type="region of interest" description="Disordered" evidence="1">
    <location>
        <begin position="1"/>
        <end position="150"/>
    </location>
</feature>
<feature type="compositionally biased region" description="Basic and acidic residues" evidence="1">
    <location>
        <begin position="263"/>
        <end position="281"/>
    </location>
</feature>
<feature type="compositionally biased region" description="Polar residues" evidence="1">
    <location>
        <begin position="41"/>
        <end position="62"/>
    </location>
</feature>
<feature type="region of interest" description="Disordered" evidence="1">
    <location>
        <begin position="341"/>
        <end position="384"/>
    </location>
</feature>
<sequence length="469" mass="51201">MTEMEEGTSTPPQKSEGKDASGPSRKRSHSELHHDHDHTRSSFSSLLKTRRISPSGSPPHSSLQDEDKDKDKDSSKDTDKDKDSTGDKDLNDTKVRAPSNSSSSSSGSHDYDHSGSAHDRAVSLDREASSEQGEDAQGGTEEGTEVHHVETNSLQVMDNVKSFQAIEQTCSSFSSSSSSSCFASATSYSSSPSWPSHLHGASTGDGEGGVHPHVLSAHRGMGPTPEEREEEEWRAYVKAQGWEEWVKEQERIRCLEAEQVQKQNDESQRRARQELQKRVEAWAHAFPDPSLEGTSPTTPEQKQELIERARMEYEEGWRKLEDELVPVTMDTIPWLPLVPATSGSGSSSLSSPSSSSSSPSSSPPSSSPSSPSGSTTPTVRVGTTPASGLSLLEFLFHGTSPEEKDVRRNLLKKELDKFQPGNFIQRFGPRLKEQNEVAAGEGKEPCQSEDIIVMATKVAKALEGIMEQL</sequence>
<keyword evidence="3" id="KW-1185">Reference proteome</keyword>
<evidence type="ECO:0000313" key="3">
    <source>
        <dbReference type="Proteomes" id="UP000726737"/>
    </source>
</evidence>
<comment type="caution">
    <text evidence="2">The sequence shown here is derived from an EMBL/GenBank/DDBJ whole genome shotgun (WGS) entry which is preliminary data.</text>
</comment>
<feature type="compositionally biased region" description="Low complexity" evidence="1">
    <location>
        <begin position="173"/>
        <end position="196"/>
    </location>
</feature>
<organism evidence="2 3">
    <name type="scientific">Mortierella polycephala</name>
    <dbReference type="NCBI Taxonomy" id="41804"/>
    <lineage>
        <taxon>Eukaryota</taxon>
        <taxon>Fungi</taxon>
        <taxon>Fungi incertae sedis</taxon>
        <taxon>Mucoromycota</taxon>
        <taxon>Mortierellomycotina</taxon>
        <taxon>Mortierellomycetes</taxon>
        <taxon>Mortierellales</taxon>
        <taxon>Mortierellaceae</taxon>
        <taxon>Mortierella</taxon>
    </lineage>
</organism>
<name>A0A9P6Q6U8_9FUNG</name>
<evidence type="ECO:0000313" key="2">
    <source>
        <dbReference type="EMBL" id="KAG0260791.1"/>
    </source>
</evidence>
<feature type="compositionally biased region" description="Basic and acidic residues" evidence="1">
    <location>
        <begin position="109"/>
        <end position="129"/>
    </location>
</feature>